<dbReference type="EMBL" id="X83099">
    <property type="protein sequence ID" value="CAA58160.1"/>
    <property type="molecule type" value="Genomic_DNA"/>
</dbReference>
<reference evidence="1" key="2">
    <citation type="journal article" date="1997" name="Yeast">
        <title>An 18.3 kb DNA fragment from yeast chromosome VII carries four unknown open reading frames, the gene for an Asn synthase, remnants of Ty and three tRNA genes.</title>
        <authorList>
            <person name="van Dyck L."/>
            <person name="Tettelin H."/>
            <person name="Purnelle B."/>
            <person name="Goffeau A."/>
        </authorList>
    </citation>
    <scope>NUCLEOTIDE SEQUENCE</scope>
    <source>
        <strain evidence="1">FY1679</strain>
    </source>
</reference>
<sequence>MNLATFLAACKSGAFGRPIANECKRDQPDVCRWPWSSIPASCFSSTLLSSLASALAFSVSRAAIAAIKEESSPPDRRTPYGTSAISLFLTAFSKLCLIAW</sequence>
<proteinExistence type="predicted"/>
<dbReference type="AlphaFoldDB" id="A2NXV8"/>
<name>A2NXV8_YEASX</name>
<accession>A2NXV8</accession>
<reference evidence="1" key="1">
    <citation type="submission" date="1994-12" db="EMBL/GenBank/DDBJ databases">
        <authorList>
            <person name="Van Dyck L.P."/>
        </authorList>
    </citation>
    <scope>NUCLEOTIDE SEQUENCE</scope>
    <source>
        <strain evidence="1">FY1679</strain>
    </source>
</reference>
<gene>
    <name evidence="1" type="primary">G6359</name>
</gene>
<evidence type="ECO:0000313" key="1">
    <source>
        <dbReference type="EMBL" id="CAA58160.1"/>
    </source>
</evidence>
<organism evidence="1">
    <name type="scientific">Saccharomyces cerevisiae</name>
    <name type="common">Baker's yeast</name>
    <dbReference type="NCBI Taxonomy" id="4932"/>
    <lineage>
        <taxon>Eukaryota</taxon>
        <taxon>Fungi</taxon>
        <taxon>Dikarya</taxon>
        <taxon>Ascomycota</taxon>
        <taxon>Saccharomycotina</taxon>
        <taxon>Saccharomycetes</taxon>
        <taxon>Saccharomycetales</taxon>
        <taxon>Saccharomycetaceae</taxon>
        <taxon>Saccharomyces</taxon>
    </lineage>
</organism>
<protein>
    <submittedName>
        <fullName evidence="1">G6359 protein</fullName>
    </submittedName>
</protein>